<name>A0A4C1X7S7_EUMVA</name>
<accession>A0A4C1X7S7</accession>
<sequence>MQVRSAMHYGVTRSADLDNLLILTPKKLQLSQLAQTLQQRIVSNTTVIGMLPGITGTTSEAPHASKRKIRSRILVTEAEHSG</sequence>
<protein>
    <submittedName>
        <fullName evidence="1">Uncharacterized protein</fullName>
    </submittedName>
</protein>
<evidence type="ECO:0000313" key="2">
    <source>
        <dbReference type="Proteomes" id="UP000299102"/>
    </source>
</evidence>
<dbReference type="AlphaFoldDB" id="A0A4C1X7S7"/>
<dbReference type="EMBL" id="BGZK01000734">
    <property type="protein sequence ID" value="GBP58409.1"/>
    <property type="molecule type" value="Genomic_DNA"/>
</dbReference>
<dbReference type="Proteomes" id="UP000299102">
    <property type="component" value="Unassembled WGS sequence"/>
</dbReference>
<organism evidence="1 2">
    <name type="scientific">Eumeta variegata</name>
    <name type="common">Bagworm moth</name>
    <name type="synonym">Eumeta japonica</name>
    <dbReference type="NCBI Taxonomy" id="151549"/>
    <lineage>
        <taxon>Eukaryota</taxon>
        <taxon>Metazoa</taxon>
        <taxon>Ecdysozoa</taxon>
        <taxon>Arthropoda</taxon>
        <taxon>Hexapoda</taxon>
        <taxon>Insecta</taxon>
        <taxon>Pterygota</taxon>
        <taxon>Neoptera</taxon>
        <taxon>Endopterygota</taxon>
        <taxon>Lepidoptera</taxon>
        <taxon>Glossata</taxon>
        <taxon>Ditrysia</taxon>
        <taxon>Tineoidea</taxon>
        <taxon>Psychidae</taxon>
        <taxon>Oiketicinae</taxon>
        <taxon>Eumeta</taxon>
    </lineage>
</organism>
<comment type="caution">
    <text evidence="1">The sequence shown here is derived from an EMBL/GenBank/DDBJ whole genome shotgun (WGS) entry which is preliminary data.</text>
</comment>
<evidence type="ECO:0000313" key="1">
    <source>
        <dbReference type="EMBL" id="GBP58409.1"/>
    </source>
</evidence>
<gene>
    <name evidence="1" type="ORF">EVAR_39098_1</name>
</gene>
<reference evidence="1 2" key="1">
    <citation type="journal article" date="2019" name="Commun. Biol.">
        <title>The bagworm genome reveals a unique fibroin gene that provides high tensile strength.</title>
        <authorList>
            <person name="Kono N."/>
            <person name="Nakamura H."/>
            <person name="Ohtoshi R."/>
            <person name="Tomita M."/>
            <person name="Numata K."/>
            <person name="Arakawa K."/>
        </authorList>
    </citation>
    <scope>NUCLEOTIDE SEQUENCE [LARGE SCALE GENOMIC DNA]</scope>
</reference>
<keyword evidence="2" id="KW-1185">Reference proteome</keyword>
<proteinExistence type="predicted"/>